<sequence>EGGGSSQGSNGKGGGGSEQASRLAEPQRAIDHLEAFPSLGGDGDEFAAERPAALRAKKGQASAAQAADKEAGMMPAGRLRRAANAVSKAERKAAGARRAMEVADAAVAEAEAAAQAAADRLEGAEDRKTEARERRAALEEEAAAAKATQERLQVSAGDLEATRVFLQLCTLPAAHSAGNFARACELTAQQLQAAERMFSLQEPAVEKQPRERWGDCCPIEGGAIDSDSHAELEVDVQPTAERGQAERRGPAAGPWPRVPQGAVRELVAEASDVGPLATAPAGNSAAAGGAMQR</sequence>
<name>A0ABN9WHE9_9DINO</name>
<evidence type="ECO:0000313" key="4">
    <source>
        <dbReference type="Proteomes" id="UP001189429"/>
    </source>
</evidence>
<dbReference type="Proteomes" id="UP001189429">
    <property type="component" value="Unassembled WGS sequence"/>
</dbReference>
<accession>A0ABN9WHE9</accession>
<feature type="region of interest" description="Disordered" evidence="2">
    <location>
        <begin position="238"/>
        <end position="293"/>
    </location>
</feature>
<feature type="non-terminal residue" evidence="3">
    <location>
        <position position="293"/>
    </location>
</feature>
<evidence type="ECO:0000256" key="2">
    <source>
        <dbReference type="SAM" id="MobiDB-lite"/>
    </source>
</evidence>
<organism evidence="3 4">
    <name type="scientific">Prorocentrum cordatum</name>
    <dbReference type="NCBI Taxonomy" id="2364126"/>
    <lineage>
        <taxon>Eukaryota</taxon>
        <taxon>Sar</taxon>
        <taxon>Alveolata</taxon>
        <taxon>Dinophyceae</taxon>
        <taxon>Prorocentrales</taxon>
        <taxon>Prorocentraceae</taxon>
        <taxon>Prorocentrum</taxon>
    </lineage>
</organism>
<feature type="region of interest" description="Disordered" evidence="2">
    <location>
        <begin position="1"/>
        <end position="76"/>
    </location>
</feature>
<feature type="non-terminal residue" evidence="3">
    <location>
        <position position="1"/>
    </location>
</feature>
<feature type="compositionally biased region" description="Low complexity" evidence="2">
    <location>
        <begin position="277"/>
        <end position="293"/>
    </location>
</feature>
<comment type="caution">
    <text evidence="3">The sequence shown here is derived from an EMBL/GenBank/DDBJ whole genome shotgun (WGS) entry which is preliminary data.</text>
</comment>
<reference evidence="3" key="1">
    <citation type="submission" date="2023-10" db="EMBL/GenBank/DDBJ databases">
        <authorList>
            <person name="Chen Y."/>
            <person name="Shah S."/>
            <person name="Dougan E. K."/>
            <person name="Thang M."/>
            <person name="Chan C."/>
        </authorList>
    </citation>
    <scope>NUCLEOTIDE SEQUENCE [LARGE SCALE GENOMIC DNA]</scope>
</reference>
<feature type="coiled-coil region" evidence="1">
    <location>
        <begin position="79"/>
        <end position="155"/>
    </location>
</feature>
<keyword evidence="4" id="KW-1185">Reference proteome</keyword>
<evidence type="ECO:0000256" key="1">
    <source>
        <dbReference type="SAM" id="Coils"/>
    </source>
</evidence>
<keyword evidence="1" id="KW-0175">Coiled coil</keyword>
<gene>
    <name evidence="3" type="ORF">PCOR1329_LOCUS66351</name>
</gene>
<evidence type="ECO:0000313" key="3">
    <source>
        <dbReference type="EMBL" id="CAK0884390.1"/>
    </source>
</evidence>
<dbReference type="EMBL" id="CAUYUJ010018539">
    <property type="protein sequence ID" value="CAK0884390.1"/>
    <property type="molecule type" value="Genomic_DNA"/>
</dbReference>
<feature type="compositionally biased region" description="Gly residues" evidence="2">
    <location>
        <begin position="1"/>
        <end position="17"/>
    </location>
</feature>
<proteinExistence type="predicted"/>
<protein>
    <submittedName>
        <fullName evidence="3">Uncharacterized protein</fullName>
    </submittedName>
</protein>